<name>A0A2I0T1D0_LIMLA</name>
<dbReference type="OrthoDB" id="9903249at2759"/>
<dbReference type="GO" id="GO:0005737">
    <property type="term" value="C:cytoplasm"/>
    <property type="evidence" value="ECO:0007669"/>
    <property type="project" value="UniProtKB-SubCell"/>
</dbReference>
<evidence type="ECO:0000256" key="3">
    <source>
        <dbReference type="ARBA" id="ARBA00022737"/>
    </source>
</evidence>
<keyword evidence="2" id="KW-0963">Cytoplasm</keyword>
<dbReference type="Gene3D" id="3.80.10.10">
    <property type="entry name" value="Ribonuclease Inhibitor"/>
    <property type="match status" value="1"/>
</dbReference>
<dbReference type="AlphaFoldDB" id="A0A2I0T1D0"/>
<proteinExistence type="predicted"/>
<organism evidence="4 5">
    <name type="scientific">Limosa lapponica baueri</name>
    <dbReference type="NCBI Taxonomy" id="1758121"/>
    <lineage>
        <taxon>Eukaryota</taxon>
        <taxon>Metazoa</taxon>
        <taxon>Chordata</taxon>
        <taxon>Craniata</taxon>
        <taxon>Vertebrata</taxon>
        <taxon>Euteleostomi</taxon>
        <taxon>Archelosauria</taxon>
        <taxon>Archosauria</taxon>
        <taxon>Dinosauria</taxon>
        <taxon>Saurischia</taxon>
        <taxon>Theropoda</taxon>
        <taxon>Coelurosauria</taxon>
        <taxon>Aves</taxon>
        <taxon>Neognathae</taxon>
        <taxon>Neoaves</taxon>
        <taxon>Charadriiformes</taxon>
        <taxon>Scolopacidae</taxon>
        <taxon>Limosa</taxon>
    </lineage>
</organism>
<dbReference type="Proteomes" id="UP000233556">
    <property type="component" value="Unassembled WGS sequence"/>
</dbReference>
<dbReference type="InterPro" id="IPR050637">
    <property type="entry name" value="NLRP_innate_immun_reg"/>
</dbReference>
<evidence type="ECO:0000313" key="5">
    <source>
        <dbReference type="Proteomes" id="UP000233556"/>
    </source>
</evidence>
<dbReference type="EMBL" id="KZ525577">
    <property type="protein sequence ID" value="PKU27607.1"/>
    <property type="molecule type" value="Genomic_DNA"/>
</dbReference>
<evidence type="ECO:0000256" key="2">
    <source>
        <dbReference type="ARBA" id="ARBA00022490"/>
    </source>
</evidence>
<reference evidence="5" key="1">
    <citation type="submission" date="2017-11" db="EMBL/GenBank/DDBJ databases">
        <authorList>
            <person name="Lima N.C."/>
            <person name="Parody-Merino A.M."/>
            <person name="Battley P.F."/>
            <person name="Fidler A.E."/>
            <person name="Prosdocimi F."/>
        </authorList>
    </citation>
    <scope>NUCLEOTIDE SEQUENCE [LARGE SCALE GENOMIC DNA]</scope>
</reference>
<reference evidence="5" key="2">
    <citation type="submission" date="2017-12" db="EMBL/GenBank/DDBJ databases">
        <title>Genome sequence of the Bar-tailed Godwit (Limosa lapponica baueri).</title>
        <authorList>
            <person name="Lima N.C.B."/>
            <person name="Parody-Merino A.M."/>
            <person name="Battley P.F."/>
            <person name="Fidler A.E."/>
            <person name="Prosdocimi F."/>
        </authorList>
    </citation>
    <scope>NUCLEOTIDE SEQUENCE [LARGE SCALE GENOMIC DNA]</scope>
</reference>
<dbReference type="PANTHER" id="PTHR45690:SF19">
    <property type="entry name" value="NACHT, LRR AND PYD DOMAINS-CONTAINING PROTEIN 3"/>
    <property type="match status" value="1"/>
</dbReference>
<keyword evidence="3" id="KW-0677">Repeat</keyword>
<dbReference type="PANTHER" id="PTHR45690">
    <property type="entry name" value="NACHT, LRR AND PYD DOMAINS-CONTAINING PROTEIN 12"/>
    <property type="match status" value="1"/>
</dbReference>
<comment type="subcellular location">
    <subcellularLocation>
        <location evidence="1">Cytoplasm</location>
    </subcellularLocation>
</comment>
<dbReference type="InterPro" id="IPR032675">
    <property type="entry name" value="LRR_dom_sf"/>
</dbReference>
<sequence>MPGEQVECTKEVSLQPPPAVALVSADSGAYRLKLRSCMLTSACCGYLATVLSTNLSMRDLDLSFNRLEDSGVQLLCEKLKRPDWQLQTQR</sequence>
<protein>
    <submittedName>
        <fullName evidence="4">Lrr and pyd domains-containing protein 3-like</fullName>
    </submittedName>
</protein>
<evidence type="ECO:0000313" key="4">
    <source>
        <dbReference type="EMBL" id="PKU27607.1"/>
    </source>
</evidence>
<accession>A0A2I0T1D0</accession>
<gene>
    <name evidence="4" type="ORF">llap_22089</name>
</gene>
<keyword evidence="5" id="KW-1185">Reference proteome</keyword>
<dbReference type="SUPFAM" id="SSF52047">
    <property type="entry name" value="RNI-like"/>
    <property type="match status" value="1"/>
</dbReference>
<evidence type="ECO:0000256" key="1">
    <source>
        <dbReference type="ARBA" id="ARBA00004496"/>
    </source>
</evidence>